<dbReference type="SUPFAM" id="SSF48264">
    <property type="entry name" value="Cytochrome P450"/>
    <property type="match status" value="1"/>
</dbReference>
<comment type="caution">
    <text evidence="11">The sequence shown here is derived from an EMBL/GenBank/DDBJ whole genome shotgun (WGS) entry which is preliminary data.</text>
</comment>
<dbReference type="PROSITE" id="PS00086">
    <property type="entry name" value="CYTOCHROME_P450"/>
    <property type="match status" value="1"/>
</dbReference>
<proteinExistence type="inferred from homology"/>
<evidence type="ECO:0000256" key="8">
    <source>
        <dbReference type="ARBA" id="ARBA00023033"/>
    </source>
</evidence>
<dbReference type="PANTHER" id="PTHR46300:SF7">
    <property type="entry name" value="P450, PUTATIVE (EUROFUNG)-RELATED"/>
    <property type="match status" value="1"/>
</dbReference>
<dbReference type="CDD" id="cd11065">
    <property type="entry name" value="CYP64-like"/>
    <property type="match status" value="1"/>
</dbReference>
<dbReference type="GO" id="GO:0016705">
    <property type="term" value="F:oxidoreductase activity, acting on paired donors, with incorporation or reduction of molecular oxygen"/>
    <property type="evidence" value="ECO:0007669"/>
    <property type="project" value="InterPro"/>
</dbReference>
<comment type="pathway">
    <text evidence="2">Secondary metabolite biosynthesis.</text>
</comment>
<evidence type="ECO:0000256" key="7">
    <source>
        <dbReference type="ARBA" id="ARBA00023004"/>
    </source>
</evidence>
<dbReference type="InterPro" id="IPR050364">
    <property type="entry name" value="Cytochrome_P450_fung"/>
</dbReference>
<dbReference type="InterPro" id="IPR001128">
    <property type="entry name" value="Cyt_P450"/>
</dbReference>
<evidence type="ECO:0000256" key="6">
    <source>
        <dbReference type="ARBA" id="ARBA00023002"/>
    </source>
</evidence>
<name>A0A4S4KYX5_9AGAM</name>
<dbReference type="PRINTS" id="PR00463">
    <property type="entry name" value="EP450I"/>
</dbReference>
<dbReference type="InterPro" id="IPR002401">
    <property type="entry name" value="Cyt_P450_E_grp-I"/>
</dbReference>
<dbReference type="PANTHER" id="PTHR46300">
    <property type="entry name" value="P450, PUTATIVE (EUROFUNG)-RELATED-RELATED"/>
    <property type="match status" value="1"/>
</dbReference>
<keyword evidence="6 10" id="KW-0560">Oxidoreductase</keyword>
<organism evidence="11 12">
    <name type="scientific">Phellinidium pouzarii</name>
    <dbReference type="NCBI Taxonomy" id="167371"/>
    <lineage>
        <taxon>Eukaryota</taxon>
        <taxon>Fungi</taxon>
        <taxon>Dikarya</taxon>
        <taxon>Basidiomycota</taxon>
        <taxon>Agaricomycotina</taxon>
        <taxon>Agaricomycetes</taxon>
        <taxon>Hymenochaetales</taxon>
        <taxon>Hymenochaetaceae</taxon>
        <taxon>Phellinidium</taxon>
    </lineage>
</organism>
<comment type="similarity">
    <text evidence="3 10">Belongs to the cytochrome P450 family.</text>
</comment>
<sequence length="510" mass="56606">MPTSFEWLKAAEWKKIYGDIVFVESLGKPMVFLGSYEGAVELLEKRSSIYSSRPRSIMMSKAGIGSLRTCHTATDGEDTDPIYGNTSSQQQSQTTSTCKLAKHTTCSADSFGRQRTSYSIFASTCVLMQNLNRLADAFGLCYDLSSSIGATIMMMAYGHEVEPENDPYISLAEKGAYAVGVAAAPGAFLVELIPWLRHVPAWIPGAGFQNVAKEAHALSHDMRYKPYYETKAKVLEGTARPSMTNSLIEANMDETGNIRDEETIANTAGVAYIGGSDTRRAQEELDRVVGRDRLPSIEDKATLPYVNALCNECLRWQPVTPLGGPRMLMEDDVYNGYFLPKGAMIIYNVWLFLHDPEEYPDPDTFRPERFLVGQGQCAEGETRPTKVPRDPSKVTFGFGRRICPGRHMAMNTIFLTVSSVLSAFDIQKAIGQDGRPITPTGAYVSSLIRLLDVASELQGIFESVSCTPRRVANSPLFHKKKNSHPEPFECRITPRSERSRALNEMKTFDF</sequence>
<evidence type="ECO:0000313" key="11">
    <source>
        <dbReference type="EMBL" id="THH03671.1"/>
    </source>
</evidence>
<reference evidence="11 12" key="1">
    <citation type="submission" date="2019-02" db="EMBL/GenBank/DDBJ databases">
        <title>Genome sequencing of the rare red list fungi Phellinidium pouzarii.</title>
        <authorList>
            <person name="Buettner E."/>
            <person name="Kellner H."/>
        </authorList>
    </citation>
    <scope>NUCLEOTIDE SEQUENCE [LARGE SCALE GENOMIC DNA]</scope>
    <source>
        <strain evidence="11 12">DSM 108285</strain>
    </source>
</reference>
<evidence type="ECO:0000256" key="9">
    <source>
        <dbReference type="PIRSR" id="PIRSR602401-1"/>
    </source>
</evidence>
<evidence type="ECO:0000256" key="10">
    <source>
        <dbReference type="RuleBase" id="RU000461"/>
    </source>
</evidence>
<evidence type="ECO:0000256" key="5">
    <source>
        <dbReference type="ARBA" id="ARBA00022723"/>
    </source>
</evidence>
<protein>
    <recommendedName>
        <fullName evidence="13">Cytochrome P450</fullName>
    </recommendedName>
</protein>
<dbReference type="Gene3D" id="1.10.630.10">
    <property type="entry name" value="Cytochrome P450"/>
    <property type="match status" value="1"/>
</dbReference>
<dbReference type="InterPro" id="IPR036396">
    <property type="entry name" value="Cyt_P450_sf"/>
</dbReference>
<evidence type="ECO:0000256" key="1">
    <source>
        <dbReference type="ARBA" id="ARBA00001971"/>
    </source>
</evidence>
<evidence type="ECO:0000256" key="4">
    <source>
        <dbReference type="ARBA" id="ARBA00022617"/>
    </source>
</evidence>
<keyword evidence="12" id="KW-1185">Reference proteome</keyword>
<dbReference type="Proteomes" id="UP000308199">
    <property type="component" value="Unassembled WGS sequence"/>
</dbReference>
<dbReference type="Pfam" id="PF00067">
    <property type="entry name" value="p450"/>
    <property type="match status" value="1"/>
</dbReference>
<dbReference type="GO" id="GO:0005506">
    <property type="term" value="F:iron ion binding"/>
    <property type="evidence" value="ECO:0007669"/>
    <property type="project" value="InterPro"/>
</dbReference>
<dbReference type="InterPro" id="IPR017972">
    <property type="entry name" value="Cyt_P450_CS"/>
</dbReference>
<dbReference type="GO" id="GO:0020037">
    <property type="term" value="F:heme binding"/>
    <property type="evidence" value="ECO:0007669"/>
    <property type="project" value="InterPro"/>
</dbReference>
<feature type="binding site" description="axial binding residue" evidence="9">
    <location>
        <position position="403"/>
    </location>
    <ligand>
        <name>heme</name>
        <dbReference type="ChEBI" id="CHEBI:30413"/>
    </ligand>
    <ligandPart>
        <name>Fe</name>
        <dbReference type="ChEBI" id="CHEBI:18248"/>
    </ligandPart>
</feature>
<dbReference type="AlphaFoldDB" id="A0A4S4KYX5"/>
<keyword evidence="7 9" id="KW-0408">Iron</keyword>
<keyword evidence="4 9" id="KW-0349">Heme</keyword>
<keyword evidence="5 9" id="KW-0479">Metal-binding</keyword>
<comment type="cofactor">
    <cofactor evidence="1 9">
        <name>heme</name>
        <dbReference type="ChEBI" id="CHEBI:30413"/>
    </cofactor>
</comment>
<evidence type="ECO:0000313" key="12">
    <source>
        <dbReference type="Proteomes" id="UP000308199"/>
    </source>
</evidence>
<keyword evidence="8 10" id="KW-0503">Monooxygenase</keyword>
<evidence type="ECO:0008006" key="13">
    <source>
        <dbReference type="Google" id="ProtNLM"/>
    </source>
</evidence>
<dbReference type="GO" id="GO:0004497">
    <property type="term" value="F:monooxygenase activity"/>
    <property type="evidence" value="ECO:0007669"/>
    <property type="project" value="UniProtKB-KW"/>
</dbReference>
<evidence type="ECO:0000256" key="2">
    <source>
        <dbReference type="ARBA" id="ARBA00005179"/>
    </source>
</evidence>
<gene>
    <name evidence="11" type="ORF">EW145_g6097</name>
</gene>
<dbReference type="OrthoDB" id="2789670at2759"/>
<evidence type="ECO:0000256" key="3">
    <source>
        <dbReference type="ARBA" id="ARBA00010617"/>
    </source>
</evidence>
<dbReference type="EMBL" id="SGPK01000428">
    <property type="protein sequence ID" value="THH03671.1"/>
    <property type="molecule type" value="Genomic_DNA"/>
</dbReference>
<accession>A0A4S4KYX5</accession>